<organism evidence="3">
    <name type="scientific">Anaerostipes caccae</name>
    <dbReference type="NCBI Taxonomy" id="105841"/>
    <lineage>
        <taxon>Bacteria</taxon>
        <taxon>Bacillati</taxon>
        <taxon>Bacillota</taxon>
        <taxon>Clostridia</taxon>
        <taxon>Lachnospirales</taxon>
        <taxon>Lachnospiraceae</taxon>
        <taxon>Anaerostipes</taxon>
    </lineage>
</organism>
<dbReference type="InterPro" id="IPR023908">
    <property type="entry name" value="xxxLxxG_rpt"/>
</dbReference>
<accession>A0A6N2VM86</accession>
<dbReference type="Gene3D" id="1.10.287.950">
    <property type="entry name" value="Methyl-accepting chemotaxis protein"/>
    <property type="match status" value="1"/>
</dbReference>
<feature type="signal peptide" evidence="2">
    <location>
        <begin position="1"/>
        <end position="29"/>
    </location>
</feature>
<feature type="region of interest" description="Disordered" evidence="1">
    <location>
        <begin position="531"/>
        <end position="551"/>
    </location>
</feature>
<keyword evidence="2" id="KW-0732">Signal</keyword>
<gene>
    <name evidence="3" type="primary">smc_2</name>
    <name evidence="3" type="ORF">ACLFYP115_02549</name>
</gene>
<evidence type="ECO:0000256" key="1">
    <source>
        <dbReference type="SAM" id="MobiDB-lite"/>
    </source>
</evidence>
<proteinExistence type="predicted"/>
<reference evidence="3" key="1">
    <citation type="submission" date="2019-11" db="EMBL/GenBank/DDBJ databases">
        <authorList>
            <person name="Feng L."/>
        </authorList>
    </citation>
    <scope>NUCLEOTIDE SEQUENCE</scope>
    <source>
        <strain evidence="3">AcaccaeLFYP115</strain>
    </source>
</reference>
<dbReference type="NCBIfam" id="TIGR03057">
    <property type="entry name" value="xxxLxxG_by_4"/>
    <property type="match status" value="1"/>
</dbReference>
<sequence length="630" mass="67313">MRKKTLSRALAMAASLVLCASMAAAPVYAADSQEKEETVYVKADAEGNTQTVIVSDWLKNKKKSAEIKDATDLNDIENVKGDETFQKGGKHSITWDANGNDIYYQGKTDKELPVSMQVTYYLDGKEISPKDLVGKSGKVRVRYEFTNHDVHNGIYTPFTMITAVVLPTEHFSNVKMENAKDISDGSKHILMGVAFPGLSDSLKLKDSAIGQKFDIPDSFEFTADVKNFQMTVTATVASADTLSEFGLDKADSIDELNDSLTTLSNASEKLVNGSGELLSGVKELRDASKTLKNGTAVLNKKTKELSKGLNTLDDKKDDLISGAKKLSKGTKDLKAGTSELEKKTKSLPSMMKELASGLESMKSLTGSLPSQQKLQELASGLNSITSSFETIKSANTQYSQALQGQIDSLTAMLGRGTVTDASDIGDIKTAIGTMQAIQGKMKDENDTIDQQSKALSSSLAPAKALIQKLSDPSTQASFKKLNSLDTRELTTAASSLRSAAVKLNKGAGDLSSGQSSLVSGTNQLGQGIHTAASGGKKLSSATGTLASGGSKLSSGTDALYTGADTLNTGLIQFNQDGIKRLVNIMDHDVQNTLDRINDTVKQGDKYQTFTKKAKGTKGSVKFMIETEEIE</sequence>
<evidence type="ECO:0000256" key="2">
    <source>
        <dbReference type="SAM" id="SignalP"/>
    </source>
</evidence>
<evidence type="ECO:0000313" key="3">
    <source>
        <dbReference type="EMBL" id="VYT29932.1"/>
    </source>
</evidence>
<dbReference type="AlphaFoldDB" id="A0A6N2VM86"/>
<dbReference type="EMBL" id="CACRSQ010000007">
    <property type="protein sequence ID" value="VYT29932.1"/>
    <property type="molecule type" value="Genomic_DNA"/>
</dbReference>
<feature type="chain" id="PRO_5044226819" evidence="2">
    <location>
        <begin position="30"/>
        <end position="630"/>
    </location>
</feature>
<feature type="compositionally biased region" description="Low complexity" evidence="1">
    <location>
        <begin position="538"/>
        <end position="550"/>
    </location>
</feature>
<protein>
    <submittedName>
        <fullName evidence="3">Chromosome partition protein Smc</fullName>
    </submittedName>
</protein>
<name>A0A6N2VM86_9FIRM</name>
<dbReference type="RefSeq" id="WP_006567500.1">
    <property type="nucleotide sequence ID" value="NZ_BAABZP010000001.1"/>
</dbReference>